<accession>A0A401RZX7</accession>
<evidence type="ECO:0000313" key="1">
    <source>
        <dbReference type="EMBL" id="GCC23707.1"/>
    </source>
</evidence>
<evidence type="ECO:0000313" key="2">
    <source>
        <dbReference type="Proteomes" id="UP000287033"/>
    </source>
</evidence>
<protein>
    <submittedName>
        <fullName evidence="1">Uncharacterized protein</fullName>
    </submittedName>
</protein>
<comment type="caution">
    <text evidence="1">The sequence shown here is derived from an EMBL/GenBank/DDBJ whole genome shotgun (WGS) entry which is preliminary data.</text>
</comment>
<organism evidence="1 2">
    <name type="scientific">Chiloscyllium punctatum</name>
    <name type="common">Brownbanded bambooshark</name>
    <name type="synonym">Hemiscyllium punctatum</name>
    <dbReference type="NCBI Taxonomy" id="137246"/>
    <lineage>
        <taxon>Eukaryota</taxon>
        <taxon>Metazoa</taxon>
        <taxon>Chordata</taxon>
        <taxon>Craniata</taxon>
        <taxon>Vertebrata</taxon>
        <taxon>Chondrichthyes</taxon>
        <taxon>Elasmobranchii</taxon>
        <taxon>Galeomorphii</taxon>
        <taxon>Galeoidea</taxon>
        <taxon>Orectolobiformes</taxon>
        <taxon>Hemiscylliidae</taxon>
        <taxon>Chiloscyllium</taxon>
    </lineage>
</organism>
<gene>
    <name evidence="1" type="ORF">chiPu_0002105</name>
</gene>
<keyword evidence="2" id="KW-1185">Reference proteome</keyword>
<dbReference type="EMBL" id="BEZZ01000036">
    <property type="protein sequence ID" value="GCC23707.1"/>
    <property type="molecule type" value="Genomic_DNA"/>
</dbReference>
<name>A0A401RZX7_CHIPU</name>
<proteinExistence type="predicted"/>
<sequence length="107" mass="11949">MRMASRPERSGNGQWRGVEWGWPVAWSRVGMANGAERMAWIGTGMASGLERSGNGQWRRAEWGWLAARSRVGMARGPEWSEDGQQPGVKMAAGWEPVESGQTMWKPF</sequence>
<dbReference type="AlphaFoldDB" id="A0A401RZX7"/>
<dbReference type="Proteomes" id="UP000287033">
    <property type="component" value="Unassembled WGS sequence"/>
</dbReference>
<reference evidence="1 2" key="1">
    <citation type="journal article" date="2018" name="Nat. Ecol. Evol.">
        <title>Shark genomes provide insights into elasmobranch evolution and the origin of vertebrates.</title>
        <authorList>
            <person name="Hara Y"/>
            <person name="Yamaguchi K"/>
            <person name="Onimaru K"/>
            <person name="Kadota M"/>
            <person name="Koyanagi M"/>
            <person name="Keeley SD"/>
            <person name="Tatsumi K"/>
            <person name="Tanaka K"/>
            <person name="Motone F"/>
            <person name="Kageyama Y"/>
            <person name="Nozu R"/>
            <person name="Adachi N"/>
            <person name="Nishimura O"/>
            <person name="Nakagawa R"/>
            <person name="Tanegashima C"/>
            <person name="Kiyatake I"/>
            <person name="Matsumoto R"/>
            <person name="Murakumo K"/>
            <person name="Nishida K"/>
            <person name="Terakita A"/>
            <person name="Kuratani S"/>
            <person name="Sato K"/>
            <person name="Hyodo S Kuraku.S."/>
        </authorList>
    </citation>
    <scope>NUCLEOTIDE SEQUENCE [LARGE SCALE GENOMIC DNA]</scope>
</reference>